<dbReference type="RefSeq" id="WP_188462812.1">
    <property type="nucleotide sequence ID" value="NZ_BAABHU010000005.1"/>
</dbReference>
<name>A0ABQ1MA84_9BACT</name>
<feature type="domain" description="NADP-dependent oxidoreductase" evidence="1">
    <location>
        <begin position="15"/>
        <end position="289"/>
    </location>
</feature>
<evidence type="ECO:0000313" key="2">
    <source>
        <dbReference type="EMBL" id="GGC34119.1"/>
    </source>
</evidence>
<sequence length="319" mass="36484">MRNLTFRNGDYFPTLGLGTWKSESGKVYDAVLEAIKIGYRHIDCAFIYGNEKEIGEAIKKAIKDGLVERKDLFITSKLWNNSHQKEDVKPALKESLANLQLDYLDLYLIHWPVAQKPDVVQPKSDEDFLSQDQAPVEVTWSAMEQVKKEGLAKHVGVANFSILNLKRIMEVCDTTPEVNQVELHPHLLQEELVKFCKQNNILVTGYSPLGSKDRASSMKKEDEPDLFELDSVKSVAQNHNKTTPQILLAWALNRGIAIIPKSTNKEHLKANFEAADIELSKEEMETINKEDKNYRFVDGSFWTREGSPYKREYLWGNVE</sequence>
<dbReference type="PIRSF" id="PIRSF000097">
    <property type="entry name" value="AKR"/>
    <property type="match status" value="1"/>
</dbReference>
<dbReference type="PRINTS" id="PR00069">
    <property type="entry name" value="ALDKETRDTASE"/>
</dbReference>
<keyword evidence="3" id="KW-1185">Reference proteome</keyword>
<dbReference type="InterPro" id="IPR036812">
    <property type="entry name" value="NAD(P)_OxRdtase_dom_sf"/>
</dbReference>
<organism evidence="2 3">
    <name type="scientific">Marivirga lumbricoides</name>
    <dbReference type="NCBI Taxonomy" id="1046115"/>
    <lineage>
        <taxon>Bacteria</taxon>
        <taxon>Pseudomonadati</taxon>
        <taxon>Bacteroidota</taxon>
        <taxon>Cytophagia</taxon>
        <taxon>Cytophagales</taxon>
        <taxon>Marivirgaceae</taxon>
        <taxon>Marivirga</taxon>
    </lineage>
</organism>
<accession>A0ABQ1MA84</accession>
<dbReference type="InterPro" id="IPR023210">
    <property type="entry name" value="NADP_OxRdtase_dom"/>
</dbReference>
<dbReference type="Pfam" id="PF00248">
    <property type="entry name" value="Aldo_ket_red"/>
    <property type="match status" value="1"/>
</dbReference>
<gene>
    <name evidence="2" type="ORF">GCM10011506_19490</name>
</gene>
<dbReference type="Proteomes" id="UP000636010">
    <property type="component" value="Unassembled WGS sequence"/>
</dbReference>
<dbReference type="PANTHER" id="PTHR11732">
    <property type="entry name" value="ALDO/KETO REDUCTASE"/>
    <property type="match status" value="1"/>
</dbReference>
<evidence type="ECO:0000313" key="3">
    <source>
        <dbReference type="Proteomes" id="UP000636010"/>
    </source>
</evidence>
<protein>
    <submittedName>
        <fullName evidence="2">Aldehyde reductase</fullName>
    </submittedName>
</protein>
<comment type="caution">
    <text evidence="2">The sequence shown here is derived from an EMBL/GenBank/DDBJ whole genome shotgun (WGS) entry which is preliminary data.</text>
</comment>
<proteinExistence type="predicted"/>
<dbReference type="PROSITE" id="PS00798">
    <property type="entry name" value="ALDOKETO_REDUCTASE_1"/>
    <property type="match status" value="1"/>
</dbReference>
<evidence type="ECO:0000259" key="1">
    <source>
        <dbReference type="Pfam" id="PF00248"/>
    </source>
</evidence>
<dbReference type="InterPro" id="IPR018170">
    <property type="entry name" value="Aldo/ket_reductase_CS"/>
</dbReference>
<dbReference type="EMBL" id="BMEC01000005">
    <property type="protein sequence ID" value="GGC34119.1"/>
    <property type="molecule type" value="Genomic_DNA"/>
</dbReference>
<reference evidence="3" key="1">
    <citation type="journal article" date="2019" name="Int. J. Syst. Evol. Microbiol.">
        <title>The Global Catalogue of Microorganisms (GCM) 10K type strain sequencing project: providing services to taxonomists for standard genome sequencing and annotation.</title>
        <authorList>
            <consortium name="The Broad Institute Genomics Platform"/>
            <consortium name="The Broad Institute Genome Sequencing Center for Infectious Disease"/>
            <person name="Wu L."/>
            <person name="Ma J."/>
        </authorList>
    </citation>
    <scope>NUCLEOTIDE SEQUENCE [LARGE SCALE GENOMIC DNA]</scope>
    <source>
        <strain evidence="3">CGMCC 1.10832</strain>
    </source>
</reference>
<dbReference type="Gene3D" id="3.20.20.100">
    <property type="entry name" value="NADP-dependent oxidoreductase domain"/>
    <property type="match status" value="1"/>
</dbReference>
<dbReference type="InterPro" id="IPR020471">
    <property type="entry name" value="AKR"/>
</dbReference>
<dbReference type="SUPFAM" id="SSF51430">
    <property type="entry name" value="NAD(P)-linked oxidoreductase"/>
    <property type="match status" value="1"/>
</dbReference>